<dbReference type="Pfam" id="PF18475">
    <property type="entry name" value="PIN7"/>
    <property type="match status" value="1"/>
</dbReference>
<reference evidence="2" key="1">
    <citation type="submission" date="2020-08" db="EMBL/GenBank/DDBJ databases">
        <title>Sulfitobacter aestuariivivens sp. nov., isolated from a tidal flat.</title>
        <authorList>
            <person name="Park S."/>
            <person name="Yoon J.-H."/>
        </authorList>
    </citation>
    <scope>NUCLEOTIDE SEQUENCE</scope>
    <source>
        <strain evidence="2">TSTF-M16</strain>
    </source>
</reference>
<protein>
    <recommendedName>
        <fullName evidence="1">PIN-like domain-containing protein</fullName>
    </recommendedName>
</protein>
<dbReference type="InterPro" id="IPR041494">
    <property type="entry name" value="PIN7"/>
</dbReference>
<evidence type="ECO:0000313" key="3">
    <source>
        <dbReference type="Proteomes" id="UP000635142"/>
    </source>
</evidence>
<gene>
    <name evidence="2" type="ORF">H9Q16_03340</name>
</gene>
<comment type="caution">
    <text evidence="2">The sequence shown here is derived from an EMBL/GenBank/DDBJ whole genome shotgun (WGS) entry which is preliminary data.</text>
</comment>
<dbReference type="RefSeq" id="WP_191073940.1">
    <property type="nucleotide sequence ID" value="NZ_JACTAG010000001.1"/>
</dbReference>
<name>A0A927HCU3_9RHOB</name>
<dbReference type="EMBL" id="JACTAG010000001">
    <property type="protein sequence ID" value="MBD3662947.1"/>
    <property type="molecule type" value="Genomic_DNA"/>
</dbReference>
<evidence type="ECO:0000313" key="2">
    <source>
        <dbReference type="EMBL" id="MBD3662947.1"/>
    </source>
</evidence>
<feature type="domain" description="PIN-like" evidence="1">
    <location>
        <begin position="7"/>
        <end position="105"/>
    </location>
</feature>
<sequence length="201" mass="22534">MKNNYILIDFENIQPKNLELLRGHTFNLVVFVGANQKTVPFDFAEALQALGENAGYQKITGNGSNALDFHIAFYLGELAAKDANAYFHIISRDKGFDPLVAHLRQRKIAALRHVDLTEIPFVKISNASSLDQKIEAIVESLRSRGTSRPRKVKTLRGTVNALFKKSLDQDDLETLVDELKTRGHVVLSDQSVSYGPEIVRR</sequence>
<evidence type="ECO:0000259" key="1">
    <source>
        <dbReference type="Pfam" id="PF18475"/>
    </source>
</evidence>
<accession>A0A927HCU3</accession>
<organism evidence="2 3">
    <name type="scientific">Sulfitobacter aestuariivivens</name>
    <dbReference type="NCBI Taxonomy" id="2766981"/>
    <lineage>
        <taxon>Bacteria</taxon>
        <taxon>Pseudomonadati</taxon>
        <taxon>Pseudomonadota</taxon>
        <taxon>Alphaproteobacteria</taxon>
        <taxon>Rhodobacterales</taxon>
        <taxon>Roseobacteraceae</taxon>
        <taxon>Sulfitobacter</taxon>
    </lineage>
</organism>
<proteinExistence type="predicted"/>
<dbReference type="Proteomes" id="UP000635142">
    <property type="component" value="Unassembled WGS sequence"/>
</dbReference>
<dbReference type="AlphaFoldDB" id="A0A927HCU3"/>
<keyword evidence="3" id="KW-1185">Reference proteome</keyword>